<dbReference type="Gene3D" id="2.60.40.4370">
    <property type="match status" value="1"/>
</dbReference>
<gene>
    <name evidence="3" type="ORF">Micbo1qcDRAFT_204081</name>
</gene>
<feature type="compositionally biased region" description="Basic residues" evidence="1">
    <location>
        <begin position="350"/>
        <end position="359"/>
    </location>
</feature>
<dbReference type="InParanoid" id="A0A136J4A2"/>
<evidence type="ECO:0000313" key="4">
    <source>
        <dbReference type="Proteomes" id="UP000070501"/>
    </source>
</evidence>
<feature type="compositionally biased region" description="Acidic residues" evidence="1">
    <location>
        <begin position="552"/>
        <end position="566"/>
    </location>
</feature>
<keyword evidence="4" id="KW-1185">Reference proteome</keyword>
<organism evidence="3 4">
    <name type="scientific">Microdochium bolleyi</name>
    <dbReference type="NCBI Taxonomy" id="196109"/>
    <lineage>
        <taxon>Eukaryota</taxon>
        <taxon>Fungi</taxon>
        <taxon>Dikarya</taxon>
        <taxon>Ascomycota</taxon>
        <taxon>Pezizomycotina</taxon>
        <taxon>Sordariomycetes</taxon>
        <taxon>Xylariomycetidae</taxon>
        <taxon>Xylariales</taxon>
        <taxon>Microdochiaceae</taxon>
        <taxon>Microdochium</taxon>
    </lineage>
</organism>
<dbReference type="SUPFAM" id="SSF81383">
    <property type="entry name" value="F-box domain"/>
    <property type="match status" value="1"/>
</dbReference>
<dbReference type="Proteomes" id="UP000070501">
    <property type="component" value="Unassembled WGS sequence"/>
</dbReference>
<evidence type="ECO:0000313" key="3">
    <source>
        <dbReference type="EMBL" id="KXJ92058.1"/>
    </source>
</evidence>
<feature type="compositionally biased region" description="Acidic residues" evidence="1">
    <location>
        <begin position="535"/>
        <end position="545"/>
    </location>
</feature>
<accession>A0A136J4A2</accession>
<feature type="compositionally biased region" description="Acidic residues" evidence="1">
    <location>
        <begin position="171"/>
        <end position="181"/>
    </location>
</feature>
<feature type="region of interest" description="Disordered" evidence="1">
    <location>
        <begin position="1"/>
        <end position="44"/>
    </location>
</feature>
<feature type="region of interest" description="Disordered" evidence="1">
    <location>
        <begin position="254"/>
        <end position="317"/>
    </location>
</feature>
<dbReference type="AlphaFoldDB" id="A0A136J4A2"/>
<feature type="domain" description="F-box" evidence="2">
    <location>
        <begin position="868"/>
        <end position="912"/>
    </location>
</feature>
<dbReference type="PROSITE" id="PS50181">
    <property type="entry name" value="FBOX"/>
    <property type="match status" value="1"/>
</dbReference>
<evidence type="ECO:0000256" key="1">
    <source>
        <dbReference type="SAM" id="MobiDB-lite"/>
    </source>
</evidence>
<dbReference type="InterPro" id="IPR036047">
    <property type="entry name" value="F-box-like_dom_sf"/>
</dbReference>
<dbReference type="Pfam" id="PF10419">
    <property type="entry name" value="TFIIIC_sub6"/>
    <property type="match status" value="1"/>
</dbReference>
<feature type="compositionally biased region" description="Polar residues" evidence="1">
    <location>
        <begin position="265"/>
        <end position="277"/>
    </location>
</feature>
<dbReference type="STRING" id="196109.A0A136J4A2"/>
<feature type="region of interest" description="Disordered" evidence="1">
    <location>
        <begin position="110"/>
        <end position="181"/>
    </location>
</feature>
<dbReference type="EMBL" id="KQ964249">
    <property type="protein sequence ID" value="KXJ92058.1"/>
    <property type="molecule type" value="Genomic_DNA"/>
</dbReference>
<feature type="compositionally biased region" description="Acidic residues" evidence="1">
    <location>
        <begin position="291"/>
        <end position="302"/>
    </location>
</feature>
<feature type="compositionally biased region" description="Polar residues" evidence="1">
    <location>
        <begin position="1"/>
        <end position="15"/>
    </location>
</feature>
<feature type="compositionally biased region" description="Basic and acidic residues" evidence="1">
    <location>
        <begin position="149"/>
        <end position="159"/>
    </location>
</feature>
<protein>
    <recommendedName>
        <fullName evidence="2">F-box domain-containing protein</fullName>
    </recommendedName>
</protein>
<dbReference type="InterPro" id="IPR001810">
    <property type="entry name" value="F-box_dom"/>
</dbReference>
<name>A0A136J4A2_9PEZI</name>
<feature type="region of interest" description="Disordered" evidence="1">
    <location>
        <begin position="534"/>
        <end position="566"/>
    </location>
</feature>
<reference evidence="4" key="1">
    <citation type="submission" date="2016-02" db="EMBL/GenBank/DDBJ databases">
        <title>Draft genome sequence of Microdochium bolleyi, a fungal endophyte of beachgrass.</title>
        <authorList>
            <consortium name="DOE Joint Genome Institute"/>
            <person name="David A.S."/>
            <person name="May G."/>
            <person name="Haridas S."/>
            <person name="Lim J."/>
            <person name="Wang M."/>
            <person name="Labutti K."/>
            <person name="Lipzen A."/>
            <person name="Barry K."/>
            <person name="Grigoriev I.V."/>
        </authorList>
    </citation>
    <scope>NUCLEOTIDE SEQUENCE [LARGE SCALE GENOMIC DNA]</scope>
    <source>
        <strain evidence="4">J235TASD1</strain>
    </source>
</reference>
<feature type="region of interest" description="Disordered" evidence="1">
    <location>
        <begin position="336"/>
        <end position="390"/>
    </location>
</feature>
<dbReference type="OrthoDB" id="1877767at2759"/>
<proteinExistence type="predicted"/>
<sequence length="1061" mass="117353">METSSIPAHTGSTQLSGSSSVPTTGPPPSQTSHSLPIVEDDESEWEYEYSATETEVCIFTDTQWRTSQLTASQTFYVTLDLSTQDFTDKRTKTIHHGRGGYQGEKQADLFQSRHQSPDASGAPSVSRRDSTAVASDDGESKHPQAPSHDPQDARLRGLEARGWSGNGAGGDDVEDDDEEENLDEVQIMELHSANPVISYHGRVYAAQWHQNIGTEFLLTRRDEDDSNHHGLPVLRQLDNGVDLLAASSARLSVTQKELKRKDTSNNDNIQQQGPSRQASGAHISGGGAAGDQEEGEENDEIDSLVPPADSGASQARIDQGDFLRQFIALKRSRGETDDVPVLTSADHLPKRAPSKRTTGRGRGQGAGGGRPRGTPRGPRRGRGGGAGVGRTRTLLNIAAQVDGRSSTTPDAAAAKNDDGEGQANATICQFCGVSFGVGRIRTADEPRGAGWSQAGGWTRDQRGYIAGGSEPRYENCIQLKGKASRAPPDTREGRRAFYVKSAEEVGCRLVQHELPLWGPGSELRYRDREVGVLVDGDEDDDDDSSYDPGNDSADEDPFEYDSEPDSADVDAYEARMEEASAASQDEPVWTFSVEGPSPLAVMDTKFKFLSSCWDPEPPYDQGSEEDECDHNVASTVDRPYRFYEHIAGPDCSNDHGYNGHLISVDEMFHGHTAQFLASKILLEESGSAWESAEDDLDFERDSACFLTGLSKAAPVTDDTIRVQPERHGVDQIESDNYLYEWMTIHEYGLPFHPTCFELFCQASRVAFNGRVDINGLMELRDTTCREPGSRPVTGAWPAAWNKDTERSYWQGWSCFNGCEYLVANPVYVPRLTAIIASSTAASRQGSGFSIQDSPFAYREPALPPTAGGDPFLKLPVEVGRCIVDYLGSKDIASLRLASHAFQQLPISLWHRLVMEEMPFLYEAWSDDVQPYPWASRLASDWEKYAKTKADLDTDRMHRRQVVKEDMPEALDDWIENEVVLDDADIESQTMCADRRRILEYTPVKLQLKTTNWYQLYRDIVVSWDHLKGLRNRERIWQHVTDITEAIGQMKPVVGGDVEMSM</sequence>
<feature type="compositionally biased region" description="Gly residues" evidence="1">
    <location>
        <begin position="360"/>
        <end position="371"/>
    </location>
</feature>
<dbReference type="InterPro" id="IPR019481">
    <property type="entry name" value="TFIIIC_triple_barrel"/>
</dbReference>
<evidence type="ECO:0000259" key="2">
    <source>
        <dbReference type="PROSITE" id="PS50181"/>
    </source>
</evidence>